<organism evidence="2 3">
    <name type="scientific">Streptomyces kasugaensis</name>
    <dbReference type="NCBI Taxonomy" id="1946"/>
    <lineage>
        <taxon>Bacteria</taxon>
        <taxon>Bacillati</taxon>
        <taxon>Actinomycetota</taxon>
        <taxon>Actinomycetes</taxon>
        <taxon>Kitasatosporales</taxon>
        <taxon>Streptomycetaceae</taxon>
        <taxon>Streptomyces</taxon>
    </lineage>
</organism>
<feature type="region of interest" description="Disordered" evidence="1">
    <location>
        <begin position="51"/>
        <end position="85"/>
    </location>
</feature>
<dbReference type="AlphaFoldDB" id="A0A4Q9HY07"/>
<comment type="caution">
    <text evidence="2">The sequence shown here is derived from an EMBL/GenBank/DDBJ whole genome shotgun (WGS) entry which is preliminary data.</text>
</comment>
<evidence type="ECO:0000313" key="3">
    <source>
        <dbReference type="Proteomes" id="UP000292452"/>
    </source>
</evidence>
<name>A0A4Q9HY07_STRKA</name>
<gene>
    <name evidence="2" type="ORF">EYS09_11905</name>
</gene>
<proteinExistence type="predicted"/>
<reference evidence="2 3" key="1">
    <citation type="submission" date="2019-02" db="EMBL/GenBank/DDBJ databases">
        <title>Draft Genome Sequence of Streptomyces sp. AM-2504, identified by 16S rRNA comparative analysis as a Streptomyces Kasugaensis strain.</title>
        <authorList>
            <person name="Napolioni V."/>
            <person name="Giuliodori A.M."/>
            <person name="Spurio R."/>
            <person name="Fabbretti A."/>
        </authorList>
    </citation>
    <scope>NUCLEOTIDE SEQUENCE [LARGE SCALE GENOMIC DNA]</scope>
    <source>
        <strain evidence="2 3">AM-2504</strain>
    </source>
</reference>
<protein>
    <submittedName>
        <fullName evidence="2">Uncharacterized protein</fullName>
    </submittedName>
</protein>
<keyword evidence="3" id="KW-1185">Reference proteome</keyword>
<dbReference type="Proteomes" id="UP000292452">
    <property type="component" value="Unassembled WGS sequence"/>
</dbReference>
<accession>A0A4Q9HY07</accession>
<evidence type="ECO:0000256" key="1">
    <source>
        <dbReference type="SAM" id="MobiDB-lite"/>
    </source>
</evidence>
<feature type="compositionally biased region" description="Basic and acidic residues" evidence="1">
    <location>
        <begin position="59"/>
        <end position="85"/>
    </location>
</feature>
<dbReference type="EMBL" id="SIXH01000080">
    <property type="protein sequence ID" value="TBO59449.1"/>
    <property type="molecule type" value="Genomic_DNA"/>
</dbReference>
<evidence type="ECO:0000313" key="2">
    <source>
        <dbReference type="EMBL" id="TBO59449.1"/>
    </source>
</evidence>
<dbReference type="RefSeq" id="WP_131123177.1">
    <property type="nucleotide sequence ID" value="NZ_SIXH01000080.1"/>
</dbReference>
<sequence length="85" mass="9251">MAHESSVGPRVVANHALDEAYTERLCHFGEAFTAAAGWARAAMDRCAGREDADGPYLAREGDQQRRTVRSGLDRTTDEKPAAQCT</sequence>